<evidence type="ECO:0000256" key="2">
    <source>
        <dbReference type="ARBA" id="ARBA00022827"/>
    </source>
</evidence>
<reference evidence="5 6" key="1">
    <citation type="submission" date="2016-11" db="EMBL/GenBank/DDBJ databases">
        <authorList>
            <person name="Jaros S."/>
            <person name="Januszkiewicz K."/>
            <person name="Wedrychowicz H."/>
        </authorList>
    </citation>
    <scope>NUCLEOTIDE SEQUENCE [LARGE SCALE GENOMIC DNA]</scope>
    <source>
        <strain evidence="5 6">GAS499</strain>
    </source>
</reference>
<keyword evidence="2" id="KW-0274">FAD</keyword>
<keyword evidence="1" id="KW-0285">Flavoprotein</keyword>
<dbReference type="Pfam" id="PF00941">
    <property type="entry name" value="FAD_binding_5"/>
    <property type="match status" value="1"/>
</dbReference>
<dbReference type="InterPro" id="IPR051312">
    <property type="entry name" value="Diverse_Substr_Oxidored"/>
</dbReference>
<evidence type="ECO:0000313" key="6">
    <source>
        <dbReference type="Proteomes" id="UP000189935"/>
    </source>
</evidence>
<dbReference type="PROSITE" id="PS51387">
    <property type="entry name" value="FAD_PCMH"/>
    <property type="match status" value="1"/>
</dbReference>
<sequence>MRSFAFHRPDSLHEVSALLSAVTDSMPLAGGMTLLPTIKQRLASPAALIDLSKIPQLSGISASDEILTIGAMTRHVDVAESELVRGKIPLLAHLAAGIGDPAVRNRGTIGGSVANNDPSADYPAAVLALDASVVTDRREIAADAFFRGLFETALEPGEIITSLRFPIPSAGGYAKFKSPASRYAVVGVCVAKRGGKVRVAVTGAGPGVFRVASMEAALEASFTPSAVAAIKVPSKNLTSDIHADSEYRAHLVTVMAKKAVAAALLNL</sequence>
<dbReference type="PANTHER" id="PTHR42659:SF2">
    <property type="entry name" value="XANTHINE DEHYDROGENASE SUBUNIT C-RELATED"/>
    <property type="match status" value="1"/>
</dbReference>
<gene>
    <name evidence="5" type="ORF">SAMN05444159_5512</name>
</gene>
<dbReference type="InterPro" id="IPR016166">
    <property type="entry name" value="FAD-bd_PCMH"/>
</dbReference>
<dbReference type="Gene3D" id="3.30.390.50">
    <property type="entry name" value="CO dehydrogenase flavoprotein, C-terminal domain"/>
    <property type="match status" value="1"/>
</dbReference>
<dbReference type="InterPro" id="IPR005107">
    <property type="entry name" value="CO_DH_flav_C"/>
</dbReference>
<dbReference type="GO" id="GO:0071949">
    <property type="term" value="F:FAD binding"/>
    <property type="evidence" value="ECO:0007669"/>
    <property type="project" value="InterPro"/>
</dbReference>
<dbReference type="EMBL" id="LT670844">
    <property type="protein sequence ID" value="SHL28364.1"/>
    <property type="molecule type" value="Genomic_DNA"/>
</dbReference>
<dbReference type="Gene3D" id="3.30.465.10">
    <property type="match status" value="1"/>
</dbReference>
<dbReference type="FunFam" id="3.30.465.10:FF:000017">
    <property type="entry name" value="Xanthine dehydrogenase, FAD binding subunit"/>
    <property type="match status" value="1"/>
</dbReference>
<dbReference type="Proteomes" id="UP000189935">
    <property type="component" value="Chromosome I"/>
</dbReference>
<organism evidence="5 6">
    <name type="scientific">Bradyrhizobium lablabi</name>
    <dbReference type="NCBI Taxonomy" id="722472"/>
    <lineage>
        <taxon>Bacteria</taxon>
        <taxon>Pseudomonadati</taxon>
        <taxon>Pseudomonadota</taxon>
        <taxon>Alphaproteobacteria</taxon>
        <taxon>Hyphomicrobiales</taxon>
        <taxon>Nitrobacteraceae</taxon>
        <taxon>Bradyrhizobium</taxon>
    </lineage>
</organism>
<dbReference type="OrthoDB" id="9793944at2"/>
<dbReference type="Gene3D" id="3.30.43.10">
    <property type="entry name" value="Uridine Diphospho-n-acetylenolpyruvylglucosamine Reductase, domain 2"/>
    <property type="match status" value="1"/>
</dbReference>
<dbReference type="InterPro" id="IPR016169">
    <property type="entry name" value="FAD-bd_PCMH_sub2"/>
</dbReference>
<dbReference type="SMART" id="SM01092">
    <property type="entry name" value="CO_deh_flav_C"/>
    <property type="match status" value="1"/>
</dbReference>
<proteinExistence type="predicted"/>
<dbReference type="InterPro" id="IPR002346">
    <property type="entry name" value="Mopterin_DH_FAD-bd"/>
</dbReference>
<name>A0A1M6ZDC6_9BRAD</name>
<dbReference type="InterPro" id="IPR036318">
    <property type="entry name" value="FAD-bd_PCMH-like_sf"/>
</dbReference>
<dbReference type="SUPFAM" id="SSF56176">
    <property type="entry name" value="FAD-binding/transporter-associated domain-like"/>
    <property type="match status" value="1"/>
</dbReference>
<keyword evidence="3" id="KW-0560">Oxidoreductase</keyword>
<dbReference type="PANTHER" id="PTHR42659">
    <property type="entry name" value="XANTHINE DEHYDROGENASE SUBUNIT C-RELATED"/>
    <property type="match status" value="1"/>
</dbReference>
<dbReference type="GO" id="GO:0016491">
    <property type="term" value="F:oxidoreductase activity"/>
    <property type="evidence" value="ECO:0007669"/>
    <property type="project" value="UniProtKB-KW"/>
</dbReference>
<accession>A0A1M6ZDC6</accession>
<protein>
    <submittedName>
        <fullName evidence="5">Carbon-monoxide dehydrogenase medium subunit</fullName>
    </submittedName>
</protein>
<feature type="domain" description="FAD-binding PCMH-type" evidence="4">
    <location>
        <begin position="1"/>
        <end position="170"/>
    </location>
</feature>
<dbReference type="RefSeq" id="WP_079542827.1">
    <property type="nucleotide sequence ID" value="NZ_LT670844.1"/>
</dbReference>
<evidence type="ECO:0000259" key="4">
    <source>
        <dbReference type="PROSITE" id="PS51387"/>
    </source>
</evidence>
<evidence type="ECO:0000256" key="3">
    <source>
        <dbReference type="ARBA" id="ARBA00023002"/>
    </source>
</evidence>
<evidence type="ECO:0000256" key="1">
    <source>
        <dbReference type="ARBA" id="ARBA00022630"/>
    </source>
</evidence>
<dbReference type="SUPFAM" id="SSF55447">
    <property type="entry name" value="CO dehydrogenase flavoprotein C-terminal domain-like"/>
    <property type="match status" value="1"/>
</dbReference>
<dbReference type="InterPro" id="IPR016167">
    <property type="entry name" value="FAD-bd_PCMH_sub1"/>
</dbReference>
<dbReference type="AlphaFoldDB" id="A0A1M6ZDC6"/>
<evidence type="ECO:0000313" key="5">
    <source>
        <dbReference type="EMBL" id="SHL28364.1"/>
    </source>
</evidence>
<dbReference type="InterPro" id="IPR036683">
    <property type="entry name" value="CO_DH_flav_C_dom_sf"/>
</dbReference>